<accession>A5BSR4</accession>
<dbReference type="InterPro" id="IPR052160">
    <property type="entry name" value="Gypsy_RT_Integrase-like"/>
</dbReference>
<proteinExistence type="predicted"/>
<feature type="compositionally biased region" description="Polar residues" evidence="1">
    <location>
        <begin position="364"/>
        <end position="379"/>
    </location>
</feature>
<evidence type="ECO:0000256" key="1">
    <source>
        <dbReference type="SAM" id="MobiDB-lite"/>
    </source>
</evidence>
<dbReference type="Gene3D" id="3.30.420.10">
    <property type="entry name" value="Ribonuclease H-like superfamily/Ribonuclease H"/>
    <property type="match status" value="1"/>
</dbReference>
<dbReference type="InterPro" id="IPR001584">
    <property type="entry name" value="Integrase_cat-core"/>
</dbReference>
<feature type="compositionally biased region" description="Polar residues" evidence="1">
    <location>
        <begin position="392"/>
        <end position="402"/>
    </location>
</feature>
<sequence length="669" mass="75644">MNPILIVDFFYVWGIDFMGPFAMSFGYSYILVGVDYVSKWVEVVLCKHNDHIVVIKFLKENIFSRFGVPKAIISDGGTHFCNKPFETLLSKYEVKHKVATPYHPQASGQVELANWEIKNILMKEVNTNKKDWSVKLLDSLWAYRTTYKTILGMSPYRLVYEKTCHLPVELEYKAYVGLKSFLNLNELEELRNDAYINSKILKERLKKWHDQLVFRKDFQKGQRVLLYDSKLHIFLGKLKSRWIGPFTIHQVHSNGVVELLNSNNTRGTSKQLDMSLKILGRGKTMKKKIHQGISHTLAKISQGMRNPSQISRTPRQRASYARVSRDFPPQEATTEAPQIPLSEGGAPTSPFSFAPQHKYETRRPATTQGATASHPQSSVRRPPAKRARISSPGESSRASQPESPVATHARAPAYYEFPSDMSPGSNIRCPMLTALPIEGNLDCRSRPFHLESYFDQESMTTHGVPSPTSIHFTIDGRHGILEARDIAEALQIPFKLVDPSAFRQWSPVSQRDMVRILSKRTSIDLILIQKEIPPRMLLVDVVLRSNLFPLQHSVQRRGAILDVLFLISEGFYFGPHHLIMAFLVHFEEKHLGLLPPLQPDFPASSEPLAPIEDTIPAEDTTTIEVQILPPQEAITDAIASIDPQDEPQTVDTVTTTPEDASSPHEVPTT</sequence>
<evidence type="ECO:0000313" key="3">
    <source>
        <dbReference type="EMBL" id="CAN79268.1"/>
    </source>
</evidence>
<dbReference type="PROSITE" id="PS50994">
    <property type="entry name" value="INTEGRASE"/>
    <property type="match status" value="1"/>
</dbReference>
<feature type="region of interest" description="Disordered" evidence="1">
    <location>
        <begin position="298"/>
        <end position="407"/>
    </location>
</feature>
<protein>
    <recommendedName>
        <fullName evidence="2">Integrase catalytic domain-containing protein</fullName>
    </recommendedName>
</protein>
<dbReference type="EMBL" id="AM469704">
    <property type="protein sequence ID" value="CAN79268.1"/>
    <property type="molecule type" value="Genomic_DNA"/>
</dbReference>
<dbReference type="SUPFAM" id="SSF53098">
    <property type="entry name" value="Ribonuclease H-like"/>
    <property type="match status" value="1"/>
</dbReference>
<feature type="domain" description="Integrase catalytic" evidence="2">
    <location>
        <begin position="1"/>
        <end position="163"/>
    </location>
</feature>
<organism evidence="3">
    <name type="scientific">Vitis vinifera</name>
    <name type="common">Grape</name>
    <dbReference type="NCBI Taxonomy" id="29760"/>
    <lineage>
        <taxon>Eukaryota</taxon>
        <taxon>Viridiplantae</taxon>
        <taxon>Streptophyta</taxon>
        <taxon>Embryophyta</taxon>
        <taxon>Tracheophyta</taxon>
        <taxon>Spermatophyta</taxon>
        <taxon>Magnoliopsida</taxon>
        <taxon>eudicotyledons</taxon>
        <taxon>Gunneridae</taxon>
        <taxon>Pentapetalae</taxon>
        <taxon>rosids</taxon>
        <taxon>Vitales</taxon>
        <taxon>Vitaceae</taxon>
        <taxon>Viteae</taxon>
        <taxon>Vitis</taxon>
    </lineage>
</organism>
<dbReference type="GO" id="GO:0003676">
    <property type="term" value="F:nucleic acid binding"/>
    <property type="evidence" value="ECO:0007669"/>
    <property type="project" value="InterPro"/>
</dbReference>
<evidence type="ECO:0000259" key="2">
    <source>
        <dbReference type="PROSITE" id="PS50994"/>
    </source>
</evidence>
<name>A5BSR4_VITVI</name>
<dbReference type="PANTHER" id="PTHR47266">
    <property type="entry name" value="ENDONUCLEASE-RELATED"/>
    <property type="match status" value="1"/>
</dbReference>
<dbReference type="InterPro" id="IPR012337">
    <property type="entry name" value="RNaseH-like_sf"/>
</dbReference>
<dbReference type="InterPro" id="IPR036397">
    <property type="entry name" value="RNaseH_sf"/>
</dbReference>
<dbReference type="Pfam" id="PF00665">
    <property type="entry name" value="rve"/>
    <property type="match status" value="1"/>
</dbReference>
<dbReference type="GO" id="GO:0015074">
    <property type="term" value="P:DNA integration"/>
    <property type="evidence" value="ECO:0007669"/>
    <property type="project" value="InterPro"/>
</dbReference>
<feature type="region of interest" description="Disordered" evidence="1">
    <location>
        <begin position="637"/>
        <end position="669"/>
    </location>
</feature>
<reference evidence="3" key="1">
    <citation type="journal article" date="2007" name="PLoS ONE">
        <title>The first genome sequence of an elite grapevine cultivar (Pinot noir Vitis vinifera L.): coping with a highly heterozygous genome.</title>
        <authorList>
            <person name="Velasco R."/>
            <person name="Zharkikh A."/>
            <person name="Troggio M."/>
            <person name="Cartwright D.A."/>
            <person name="Cestaro A."/>
            <person name="Pruss D."/>
            <person name="Pindo M."/>
            <person name="FitzGerald L.M."/>
            <person name="Vezzulli S."/>
            <person name="Reid J."/>
            <person name="Malacarne G."/>
            <person name="Iliev D."/>
            <person name="Coppola G."/>
            <person name="Wardell B."/>
            <person name="Micheletti D."/>
            <person name="Macalma T."/>
            <person name="Facci M."/>
            <person name="Mitchell J.T."/>
            <person name="Perazzolli M."/>
            <person name="Eldredge G."/>
            <person name="Gatto P."/>
            <person name="Oyzerski R."/>
            <person name="Moretto M."/>
            <person name="Gutin N."/>
            <person name="Stefanini M."/>
            <person name="Chen Y."/>
            <person name="Segala C."/>
            <person name="Davenport C."/>
            <person name="Dematte L."/>
            <person name="Mraz A."/>
            <person name="Battilana J."/>
            <person name="Stormo K."/>
            <person name="Costa F."/>
            <person name="Tao Q."/>
            <person name="Si-Ammour A."/>
            <person name="Harkins T."/>
            <person name="Lackey A."/>
            <person name="Perbost C."/>
            <person name="Taillon B."/>
            <person name="Stella A."/>
            <person name="Solovyev V."/>
            <person name="Fawcett J.A."/>
            <person name="Sterck L."/>
            <person name="Vandepoele K."/>
            <person name="Grando S.M."/>
            <person name="Toppo S."/>
            <person name="Moser C."/>
            <person name="Lanchbury J."/>
            <person name="Bogden R."/>
            <person name="Skolnick M."/>
            <person name="Sgaramella V."/>
            <person name="Bhatnagar S.K."/>
            <person name="Fontana P."/>
            <person name="Gutin A."/>
            <person name="Van de Peer Y."/>
            <person name="Salamini F."/>
            <person name="Viola R."/>
        </authorList>
    </citation>
    <scope>NUCLEOTIDE SEQUENCE</scope>
</reference>
<dbReference type="AlphaFoldDB" id="A5BSR4"/>
<gene>
    <name evidence="3" type="ORF">VITISV_021341</name>
</gene>
<feature type="compositionally biased region" description="Polar residues" evidence="1">
    <location>
        <begin position="646"/>
        <end position="659"/>
    </location>
</feature>
<feature type="compositionally biased region" description="Polar residues" evidence="1">
    <location>
        <begin position="303"/>
        <end position="313"/>
    </location>
</feature>